<organism evidence="2 3">
    <name type="scientific">Aureobasidium melanogenum</name>
    <name type="common">Aureobasidium pullulans var. melanogenum</name>
    <dbReference type="NCBI Taxonomy" id="46634"/>
    <lineage>
        <taxon>Eukaryota</taxon>
        <taxon>Fungi</taxon>
        <taxon>Dikarya</taxon>
        <taxon>Ascomycota</taxon>
        <taxon>Pezizomycotina</taxon>
        <taxon>Dothideomycetes</taxon>
        <taxon>Dothideomycetidae</taxon>
        <taxon>Dothideales</taxon>
        <taxon>Saccotheciaceae</taxon>
        <taxon>Aureobasidium</taxon>
    </lineage>
</organism>
<proteinExistence type="predicted"/>
<dbReference type="Proteomes" id="UP000729357">
    <property type="component" value="Unassembled WGS sequence"/>
</dbReference>
<protein>
    <submittedName>
        <fullName evidence="2">Uncharacterized protein</fullName>
    </submittedName>
</protein>
<sequence length="80" mass="8330">MRFNLPTVLLANLALSSAAAIPKPAVEERGLIGTLLQTIGCLTGQNANSASAGHASWIGNDGDYVTEFNNESGEDIVLVM</sequence>
<feature type="signal peptide" evidence="1">
    <location>
        <begin position="1"/>
        <end position="20"/>
    </location>
</feature>
<reference evidence="2" key="1">
    <citation type="journal article" date="2021" name="J Fungi (Basel)">
        <title>Virulence traits and population genomics of the black yeast Aureobasidium melanogenum.</title>
        <authorList>
            <person name="Cernosa A."/>
            <person name="Sun X."/>
            <person name="Gostincar C."/>
            <person name="Fang C."/>
            <person name="Gunde-Cimerman N."/>
            <person name="Song Z."/>
        </authorList>
    </citation>
    <scope>NUCLEOTIDE SEQUENCE</scope>
    <source>
        <strain evidence="2">EXF-9298</strain>
    </source>
</reference>
<keyword evidence="1" id="KW-0732">Signal</keyword>
<dbReference type="AlphaFoldDB" id="A0A9P8JFV0"/>
<accession>A0A9P8JFV0</accession>
<reference evidence="2" key="2">
    <citation type="submission" date="2021-08" db="EMBL/GenBank/DDBJ databases">
        <authorList>
            <person name="Gostincar C."/>
            <person name="Sun X."/>
            <person name="Song Z."/>
            <person name="Gunde-Cimerman N."/>
        </authorList>
    </citation>
    <scope>NUCLEOTIDE SEQUENCE</scope>
    <source>
        <strain evidence="2">EXF-9298</strain>
    </source>
</reference>
<feature type="chain" id="PRO_5040303306" evidence="1">
    <location>
        <begin position="21"/>
        <end position="80"/>
    </location>
</feature>
<name>A0A9P8JFV0_AURME</name>
<evidence type="ECO:0000313" key="2">
    <source>
        <dbReference type="EMBL" id="KAG9915676.1"/>
    </source>
</evidence>
<feature type="non-terminal residue" evidence="2">
    <location>
        <position position="80"/>
    </location>
</feature>
<evidence type="ECO:0000256" key="1">
    <source>
        <dbReference type="SAM" id="SignalP"/>
    </source>
</evidence>
<dbReference type="EMBL" id="JAHFXS010009482">
    <property type="protein sequence ID" value="KAG9915676.1"/>
    <property type="molecule type" value="Genomic_DNA"/>
</dbReference>
<gene>
    <name evidence="2" type="ORF">KCU98_g23007</name>
</gene>
<comment type="caution">
    <text evidence="2">The sequence shown here is derived from an EMBL/GenBank/DDBJ whole genome shotgun (WGS) entry which is preliminary data.</text>
</comment>
<evidence type="ECO:0000313" key="3">
    <source>
        <dbReference type="Proteomes" id="UP000729357"/>
    </source>
</evidence>
<keyword evidence="3" id="KW-1185">Reference proteome</keyword>